<comment type="caution">
    <text evidence="11">The sequence shown here is derived from an EMBL/GenBank/DDBJ whole genome shotgun (WGS) entry which is preliminary data.</text>
</comment>
<evidence type="ECO:0000313" key="11">
    <source>
        <dbReference type="EMBL" id="MCR2042595.1"/>
    </source>
</evidence>
<organism evidence="11 12">
    <name type="scientific">Anaerosalibacter massiliensis</name>
    <dbReference type="NCBI Taxonomy" id="1347392"/>
    <lineage>
        <taxon>Bacteria</taxon>
        <taxon>Bacillati</taxon>
        <taxon>Bacillota</taxon>
        <taxon>Tissierellia</taxon>
        <taxon>Tissierellales</taxon>
        <taxon>Sporanaerobacteraceae</taxon>
        <taxon>Anaerosalibacter</taxon>
    </lineage>
</organism>
<comment type="PTM">
    <text evidence="7">4'-phosphopantetheine is transferred from CoA to a specific serine of apo-ACP by AcpS. This modification is essential for activity because fatty acids are bound in thioester linkage to the sulfhydryl of the prosthetic group.</text>
</comment>
<evidence type="ECO:0000256" key="3">
    <source>
        <dbReference type="ARBA" id="ARBA00022553"/>
    </source>
</evidence>
<dbReference type="Proteomes" id="UP001142078">
    <property type="component" value="Unassembled WGS sequence"/>
</dbReference>
<evidence type="ECO:0000256" key="2">
    <source>
        <dbReference type="ARBA" id="ARBA00022516"/>
    </source>
</evidence>
<evidence type="ECO:0000313" key="12">
    <source>
        <dbReference type="Proteomes" id="UP001142078"/>
    </source>
</evidence>
<evidence type="ECO:0000256" key="1">
    <source>
        <dbReference type="ARBA" id="ARBA00022450"/>
    </source>
</evidence>
<evidence type="ECO:0000256" key="4">
    <source>
        <dbReference type="ARBA" id="ARBA00022832"/>
    </source>
</evidence>
<comment type="PTM">
    <text evidence="9">4'-phosphopantetheine is transferred from CoA to a specific serine of apo-ACP by acpS.</text>
</comment>
<dbReference type="NCBIfam" id="NF002148">
    <property type="entry name" value="PRK00982.1-2"/>
    <property type="match status" value="1"/>
</dbReference>
<evidence type="ECO:0000256" key="8">
    <source>
        <dbReference type="NCBIfam" id="TIGR00517"/>
    </source>
</evidence>
<dbReference type="NCBIfam" id="TIGR00517">
    <property type="entry name" value="acyl_carrier"/>
    <property type="match status" value="1"/>
</dbReference>
<keyword evidence="4 7" id="KW-0276">Fatty acid metabolism</keyword>
<dbReference type="InterPro" id="IPR003231">
    <property type="entry name" value="ACP"/>
</dbReference>
<keyword evidence="5 7" id="KW-0443">Lipid metabolism</keyword>
<evidence type="ECO:0000259" key="10">
    <source>
        <dbReference type="PROSITE" id="PS50075"/>
    </source>
</evidence>
<keyword evidence="2 7" id="KW-0444">Lipid biosynthesis</keyword>
<keyword evidence="1 7" id="KW-0596">Phosphopantetheine</keyword>
<evidence type="ECO:0000256" key="6">
    <source>
        <dbReference type="ARBA" id="ARBA00023160"/>
    </source>
</evidence>
<evidence type="ECO:0000256" key="5">
    <source>
        <dbReference type="ARBA" id="ARBA00023098"/>
    </source>
</evidence>
<comment type="similarity">
    <text evidence="7">Belongs to the acyl carrier protein (ACP) family.</text>
</comment>
<dbReference type="InterPro" id="IPR006162">
    <property type="entry name" value="Ppantetheine_attach_site"/>
</dbReference>
<dbReference type="HAMAP" id="MF_01217">
    <property type="entry name" value="Acyl_carrier"/>
    <property type="match status" value="1"/>
</dbReference>
<reference evidence="11" key="1">
    <citation type="submission" date="2022-07" db="EMBL/GenBank/DDBJ databases">
        <title>Enhanced cultured diversity of the mouse gut microbiota enables custom-made synthetic communities.</title>
        <authorList>
            <person name="Afrizal A."/>
        </authorList>
    </citation>
    <scope>NUCLEOTIDE SEQUENCE</scope>
    <source>
        <strain evidence="11">DSM 29482</strain>
    </source>
</reference>
<proteinExistence type="inferred from homology"/>
<keyword evidence="6 7" id="KW-0275">Fatty acid biosynthesis</keyword>
<feature type="modified residue" description="O-(pantetheine 4'-phosphoryl)serine" evidence="7">
    <location>
        <position position="35"/>
    </location>
</feature>
<protein>
    <recommendedName>
        <fullName evidence="7 8">Acyl carrier protein</fullName>
        <shortName evidence="7">ACP</shortName>
    </recommendedName>
</protein>
<dbReference type="GO" id="GO:0009245">
    <property type="term" value="P:lipid A biosynthetic process"/>
    <property type="evidence" value="ECO:0007669"/>
    <property type="project" value="TreeGrafter"/>
</dbReference>
<name>A0A9X2MGD6_9FIRM</name>
<dbReference type="InterPro" id="IPR036736">
    <property type="entry name" value="ACP-like_sf"/>
</dbReference>
<gene>
    <name evidence="7 11" type="primary">acpP</name>
    <name evidence="11" type="ORF">NSA23_00560</name>
</gene>
<dbReference type="Gene3D" id="1.10.1200.10">
    <property type="entry name" value="ACP-like"/>
    <property type="match status" value="1"/>
</dbReference>
<dbReference type="PANTHER" id="PTHR20863:SF76">
    <property type="entry name" value="CARRIER DOMAIN-CONTAINING PROTEIN"/>
    <property type="match status" value="1"/>
</dbReference>
<sequence length="78" mass="9178">MVFEEIKSIISQQLDVDEDEITMDTSFQDDLNADSLDLVELIMTFEDEYELEVEDDEVENIKTVKDVVEYIQNRLNLD</sequence>
<feature type="domain" description="Carrier" evidence="10">
    <location>
        <begin position="1"/>
        <end position="75"/>
    </location>
</feature>
<evidence type="ECO:0000256" key="7">
    <source>
        <dbReference type="HAMAP-Rule" id="MF_01217"/>
    </source>
</evidence>
<keyword evidence="7" id="KW-0963">Cytoplasm</keyword>
<comment type="function">
    <text evidence="7 9">Carrier of the growing fatty acid chain in fatty acid biosynthesis.</text>
</comment>
<dbReference type="Pfam" id="PF00550">
    <property type="entry name" value="PP-binding"/>
    <property type="match status" value="1"/>
</dbReference>
<accession>A0A9X2MGD6</accession>
<dbReference type="GO" id="GO:0005829">
    <property type="term" value="C:cytosol"/>
    <property type="evidence" value="ECO:0007669"/>
    <property type="project" value="TreeGrafter"/>
</dbReference>
<dbReference type="PANTHER" id="PTHR20863">
    <property type="entry name" value="ACYL CARRIER PROTEIN"/>
    <property type="match status" value="1"/>
</dbReference>
<comment type="pathway">
    <text evidence="7 9">Lipid metabolism; fatty acid biosynthesis.</text>
</comment>
<dbReference type="PROSITE" id="PS00012">
    <property type="entry name" value="PHOSPHOPANTETHEINE"/>
    <property type="match status" value="1"/>
</dbReference>
<dbReference type="GO" id="GO:0000035">
    <property type="term" value="F:acyl binding"/>
    <property type="evidence" value="ECO:0007669"/>
    <property type="project" value="TreeGrafter"/>
</dbReference>
<dbReference type="GO" id="GO:0016020">
    <property type="term" value="C:membrane"/>
    <property type="evidence" value="ECO:0007669"/>
    <property type="project" value="GOC"/>
</dbReference>
<dbReference type="PROSITE" id="PS50075">
    <property type="entry name" value="CARRIER"/>
    <property type="match status" value="1"/>
</dbReference>
<dbReference type="EMBL" id="JANJZL010000001">
    <property type="protein sequence ID" value="MCR2042595.1"/>
    <property type="molecule type" value="Genomic_DNA"/>
</dbReference>
<dbReference type="NCBIfam" id="NF002150">
    <property type="entry name" value="PRK00982.1-4"/>
    <property type="match status" value="1"/>
</dbReference>
<keyword evidence="3 7" id="KW-0597">Phosphoprotein</keyword>
<dbReference type="GO" id="GO:0000036">
    <property type="term" value="F:acyl carrier activity"/>
    <property type="evidence" value="ECO:0007669"/>
    <property type="project" value="UniProtKB-UniRule"/>
</dbReference>
<keyword evidence="12" id="KW-1185">Reference proteome</keyword>
<dbReference type="OrthoDB" id="9804551at2"/>
<dbReference type="SUPFAM" id="SSF47336">
    <property type="entry name" value="ACP-like"/>
    <property type="match status" value="1"/>
</dbReference>
<dbReference type="AlphaFoldDB" id="A0A9X2MGD6"/>
<dbReference type="InterPro" id="IPR009081">
    <property type="entry name" value="PP-bd_ACP"/>
</dbReference>
<evidence type="ECO:0000256" key="9">
    <source>
        <dbReference type="RuleBase" id="RU003545"/>
    </source>
</evidence>
<comment type="subcellular location">
    <subcellularLocation>
        <location evidence="7">Cytoplasm</location>
    </subcellularLocation>
</comment>